<comment type="similarity">
    <text evidence="2 5">Belongs to the acyl-CoA dehydrogenase family.</text>
</comment>
<feature type="domain" description="Acyl-CoA dehydrogenase/oxidase C-terminal" evidence="6">
    <location>
        <begin position="239"/>
        <end position="389"/>
    </location>
</feature>
<feature type="domain" description="Acyl-CoA dehydrogenase/oxidase N-terminal" evidence="8">
    <location>
        <begin position="34"/>
        <end position="115"/>
    </location>
</feature>
<dbReference type="Gene3D" id="1.10.540.10">
    <property type="entry name" value="Acyl-CoA dehydrogenase/oxidase, N-terminal domain"/>
    <property type="match status" value="1"/>
</dbReference>
<dbReference type="GO" id="GO:0005886">
    <property type="term" value="C:plasma membrane"/>
    <property type="evidence" value="ECO:0007669"/>
    <property type="project" value="TreeGrafter"/>
</dbReference>
<dbReference type="PANTHER" id="PTHR43884:SF19">
    <property type="entry name" value="ACYL-COA DEHYDROGENASE FADE4-RELATED"/>
    <property type="match status" value="1"/>
</dbReference>
<dbReference type="InterPro" id="IPR036250">
    <property type="entry name" value="AcylCo_DH-like_C"/>
</dbReference>
<dbReference type="Pfam" id="PF00441">
    <property type="entry name" value="Acyl-CoA_dh_1"/>
    <property type="match status" value="1"/>
</dbReference>
<dbReference type="InterPro" id="IPR006091">
    <property type="entry name" value="Acyl-CoA_Oxase/DH_mid-dom"/>
</dbReference>
<evidence type="ECO:0000259" key="6">
    <source>
        <dbReference type="Pfam" id="PF00441"/>
    </source>
</evidence>
<keyword evidence="3 5" id="KW-0285">Flavoprotein</keyword>
<dbReference type="Pfam" id="PF02770">
    <property type="entry name" value="Acyl-CoA_dh_M"/>
    <property type="match status" value="1"/>
</dbReference>
<dbReference type="PANTHER" id="PTHR43884">
    <property type="entry name" value="ACYL-COA DEHYDROGENASE"/>
    <property type="match status" value="1"/>
</dbReference>
<feature type="domain" description="Acyl-CoA oxidase/dehydrogenase middle" evidence="7">
    <location>
        <begin position="127"/>
        <end position="226"/>
    </location>
</feature>
<dbReference type="InterPro" id="IPR037069">
    <property type="entry name" value="AcylCoA_DH/ox_N_sf"/>
</dbReference>
<accession>A0A9X1PZS5</accession>
<evidence type="ECO:0000256" key="3">
    <source>
        <dbReference type="ARBA" id="ARBA00022630"/>
    </source>
</evidence>
<organism evidence="9 10">
    <name type="scientific">Streptomyces muensis</name>
    <dbReference type="NCBI Taxonomy" id="1077944"/>
    <lineage>
        <taxon>Bacteria</taxon>
        <taxon>Bacillati</taxon>
        <taxon>Actinomycetota</taxon>
        <taxon>Actinomycetes</taxon>
        <taxon>Kitasatosporales</taxon>
        <taxon>Streptomycetaceae</taxon>
        <taxon>Streptomyces</taxon>
    </lineage>
</organism>
<dbReference type="InterPro" id="IPR009100">
    <property type="entry name" value="AcylCoA_DH/oxidase_NM_dom_sf"/>
</dbReference>
<keyword evidence="5" id="KW-0560">Oxidoreductase</keyword>
<comment type="caution">
    <text evidence="9">The sequence shown here is derived from an EMBL/GenBank/DDBJ whole genome shotgun (WGS) entry which is preliminary data.</text>
</comment>
<evidence type="ECO:0000259" key="7">
    <source>
        <dbReference type="Pfam" id="PF02770"/>
    </source>
</evidence>
<dbReference type="GO" id="GO:0003995">
    <property type="term" value="F:acyl-CoA dehydrogenase activity"/>
    <property type="evidence" value="ECO:0007669"/>
    <property type="project" value="TreeGrafter"/>
</dbReference>
<dbReference type="EMBL" id="JAKEIP010000085">
    <property type="protein sequence ID" value="MCF1596018.1"/>
    <property type="molecule type" value="Genomic_DNA"/>
</dbReference>
<comment type="cofactor">
    <cofactor evidence="1 5">
        <name>FAD</name>
        <dbReference type="ChEBI" id="CHEBI:57692"/>
    </cofactor>
</comment>
<evidence type="ECO:0000259" key="8">
    <source>
        <dbReference type="Pfam" id="PF02771"/>
    </source>
</evidence>
<keyword evidence="4 5" id="KW-0274">FAD</keyword>
<dbReference type="CDD" id="cd00567">
    <property type="entry name" value="ACAD"/>
    <property type="match status" value="1"/>
</dbReference>
<protein>
    <submittedName>
        <fullName evidence="9">Acyl-CoA dehydrogenase family protein</fullName>
    </submittedName>
</protein>
<dbReference type="InterPro" id="IPR046373">
    <property type="entry name" value="Acyl-CoA_Oxase/DH_mid-dom_sf"/>
</dbReference>
<name>A0A9X1PZS5_STRM4</name>
<evidence type="ECO:0000256" key="1">
    <source>
        <dbReference type="ARBA" id="ARBA00001974"/>
    </source>
</evidence>
<proteinExistence type="inferred from homology"/>
<dbReference type="AlphaFoldDB" id="A0A9X1PZS5"/>
<evidence type="ECO:0000256" key="5">
    <source>
        <dbReference type="RuleBase" id="RU362125"/>
    </source>
</evidence>
<evidence type="ECO:0000256" key="2">
    <source>
        <dbReference type="ARBA" id="ARBA00009347"/>
    </source>
</evidence>
<dbReference type="SUPFAM" id="SSF47203">
    <property type="entry name" value="Acyl-CoA dehydrogenase C-terminal domain-like"/>
    <property type="match status" value="1"/>
</dbReference>
<dbReference type="InterPro" id="IPR009075">
    <property type="entry name" value="AcylCo_DH/oxidase_C"/>
</dbReference>
<dbReference type="InterPro" id="IPR013786">
    <property type="entry name" value="AcylCoA_DH/ox_N"/>
</dbReference>
<gene>
    <name evidence="9" type="ORF">L0P92_20955</name>
</gene>
<sequence length="573" mass="61097">MTTASPHTTAPDKELTRLLHELSAPGLAFSDQVLAALDEQEAFPADAIRELDAFGLPRYYVPAEHGGALDDFGTIVRLLRAVSRVDLTVAAAHGKTYLGAVSTWIAGEPGQAARLARHIREGAVVSCALTERHHGSDLLAGEVTAQPVAEGNGGWRLTGEKWLINNVTRADQVTVLARTDPAGGPRGFSLFLVDKSRLAPGALNHLPKVPTYGIRGADISGIVFRDAVLPADALIGEPGQGVEIILKALHVTRTGCVGMSLGAGDRALELAARFMTQASSQGRRPAELPCVRREMGEAVAALLLAESLGMVAARSVHALTGEMSVVSAVAKAHVPAQVDGLIARLLQLLGPYGLLDADPHRRFAKLERDHRIIGIFDGSSFVNRNALIEQFPRLARSYRKGRWDEEGLAEATDPRAPLRPFRPQELRLISGTGASVVASLPAAVAQVHDLAGSSASHRLVDLAERLRGATDRLHEAMAAVRFSPRAVPGHAFELAERFELCFAAASALHLWLRGPAVTDEARLRGCLVKALTDLDEPVDEADREDLDALADALLSAPPGTVPSLLDSWEGTTR</sequence>
<evidence type="ECO:0000256" key="4">
    <source>
        <dbReference type="ARBA" id="ARBA00022827"/>
    </source>
</evidence>
<evidence type="ECO:0000313" key="9">
    <source>
        <dbReference type="EMBL" id="MCF1596018.1"/>
    </source>
</evidence>
<dbReference type="SUPFAM" id="SSF56645">
    <property type="entry name" value="Acyl-CoA dehydrogenase NM domain-like"/>
    <property type="match status" value="1"/>
</dbReference>
<dbReference type="RefSeq" id="WP_234764332.1">
    <property type="nucleotide sequence ID" value="NZ_JAKEIP010000085.1"/>
</dbReference>
<keyword evidence="10" id="KW-1185">Reference proteome</keyword>
<dbReference type="Gene3D" id="1.20.140.10">
    <property type="entry name" value="Butyryl-CoA Dehydrogenase, subunit A, domain 3"/>
    <property type="match status" value="1"/>
</dbReference>
<reference evidence="9" key="1">
    <citation type="submission" date="2022-01" db="EMBL/GenBank/DDBJ databases">
        <title>Draft Genome Sequences of Seven Type Strains of the Genus Streptomyces.</title>
        <authorList>
            <person name="Aziz S."/>
            <person name="Coretto E."/>
            <person name="Chronakova A."/>
            <person name="Sproer C."/>
            <person name="Huber K."/>
            <person name="Nouioui I."/>
            <person name="Gross H."/>
        </authorList>
    </citation>
    <scope>NUCLEOTIDE SEQUENCE</scope>
    <source>
        <strain evidence="9">DSM 103493</strain>
    </source>
</reference>
<dbReference type="Pfam" id="PF02771">
    <property type="entry name" value="Acyl-CoA_dh_N"/>
    <property type="match status" value="1"/>
</dbReference>
<dbReference type="Proteomes" id="UP001139384">
    <property type="component" value="Unassembled WGS sequence"/>
</dbReference>
<dbReference type="GO" id="GO:0050660">
    <property type="term" value="F:flavin adenine dinucleotide binding"/>
    <property type="evidence" value="ECO:0007669"/>
    <property type="project" value="InterPro"/>
</dbReference>
<evidence type="ECO:0000313" key="10">
    <source>
        <dbReference type="Proteomes" id="UP001139384"/>
    </source>
</evidence>
<dbReference type="Gene3D" id="2.40.110.10">
    <property type="entry name" value="Butyryl-CoA Dehydrogenase, subunit A, domain 2"/>
    <property type="match status" value="1"/>
</dbReference>